<dbReference type="SUPFAM" id="SSF56672">
    <property type="entry name" value="DNA/RNA polymerases"/>
    <property type="match status" value="1"/>
</dbReference>
<keyword evidence="2" id="KW-1185">Reference proteome</keyword>
<feature type="domain" description="Reverse transcriptase" evidence="1">
    <location>
        <begin position="134"/>
        <end position="216"/>
    </location>
</feature>
<sequence length="255" mass="29377">MQWMKGGDQCSRVFFRKIAQRRSTRRIFQINDDPGSTHTDPEEVINEFVTYYQNLLGGDRRRTGVDIQTLRPWARHILSNEESTTLLLPFTPADVKQAVFDIDEDKAPGPDGYSSGFFKAAWPIVGQETCIPPRCALKVDIRKAYDTVDWDFLIAAMEMFGFPSTFVKWIEECVSTPSFSVGLNGKPHGFFRGARGLRQGDPLSPYLFVLVMEVLHLGFLQLIDQEEIFSYHWKCEAARIFQLEIFRRLVPPKRF</sequence>
<dbReference type="GeneID" id="105179850"/>
<dbReference type="OrthoDB" id="1932527at2759"/>
<evidence type="ECO:0000259" key="1">
    <source>
        <dbReference type="Pfam" id="PF00078"/>
    </source>
</evidence>
<dbReference type="PANTHER" id="PTHR46890">
    <property type="entry name" value="NON-LTR RETROLELEMENT REVERSE TRANSCRIPTASE-LIKE PROTEIN-RELATED"/>
    <property type="match status" value="1"/>
</dbReference>
<dbReference type="InterPro" id="IPR052343">
    <property type="entry name" value="Retrotransposon-Effector_Assoc"/>
</dbReference>
<dbReference type="InParanoid" id="A0A6I9UML5"/>
<protein>
    <submittedName>
        <fullName evidence="3">Uncharacterized protein LOC105179850</fullName>
    </submittedName>
</protein>
<reference evidence="3" key="1">
    <citation type="submission" date="2025-08" db="UniProtKB">
        <authorList>
            <consortium name="RefSeq"/>
        </authorList>
    </citation>
    <scope>IDENTIFICATION</scope>
</reference>
<accession>A0A6I9UML5</accession>
<evidence type="ECO:0000313" key="2">
    <source>
        <dbReference type="Proteomes" id="UP000504604"/>
    </source>
</evidence>
<gene>
    <name evidence="3" type="primary">LOC105179850</name>
</gene>
<dbReference type="Pfam" id="PF00078">
    <property type="entry name" value="RVT_1"/>
    <property type="match status" value="1"/>
</dbReference>
<dbReference type="InterPro" id="IPR000477">
    <property type="entry name" value="RT_dom"/>
</dbReference>
<dbReference type="KEGG" id="sind:105179850"/>
<organism evidence="2 3">
    <name type="scientific">Sesamum indicum</name>
    <name type="common">Oriental sesame</name>
    <name type="synonym">Sesamum orientale</name>
    <dbReference type="NCBI Taxonomy" id="4182"/>
    <lineage>
        <taxon>Eukaryota</taxon>
        <taxon>Viridiplantae</taxon>
        <taxon>Streptophyta</taxon>
        <taxon>Embryophyta</taxon>
        <taxon>Tracheophyta</taxon>
        <taxon>Spermatophyta</taxon>
        <taxon>Magnoliopsida</taxon>
        <taxon>eudicotyledons</taxon>
        <taxon>Gunneridae</taxon>
        <taxon>Pentapetalae</taxon>
        <taxon>asterids</taxon>
        <taxon>lamiids</taxon>
        <taxon>Lamiales</taxon>
        <taxon>Pedaliaceae</taxon>
        <taxon>Sesamum</taxon>
    </lineage>
</organism>
<proteinExistence type="predicted"/>
<dbReference type="PANTHER" id="PTHR46890:SF48">
    <property type="entry name" value="RNA-DIRECTED DNA POLYMERASE"/>
    <property type="match status" value="1"/>
</dbReference>
<dbReference type="AlphaFoldDB" id="A0A6I9UML5"/>
<dbReference type="RefSeq" id="XP_011101788.1">
    <property type="nucleotide sequence ID" value="XM_011103486.1"/>
</dbReference>
<name>A0A6I9UML5_SESIN</name>
<evidence type="ECO:0000313" key="3">
    <source>
        <dbReference type="RefSeq" id="XP_011101788.1"/>
    </source>
</evidence>
<dbReference type="Proteomes" id="UP000504604">
    <property type="component" value="Unplaced"/>
</dbReference>
<dbReference type="InterPro" id="IPR043502">
    <property type="entry name" value="DNA/RNA_pol_sf"/>
</dbReference>